<feature type="transmembrane region" description="Helical" evidence="1">
    <location>
        <begin position="185"/>
        <end position="204"/>
    </location>
</feature>
<protein>
    <submittedName>
        <fullName evidence="2">Uncharacterized protein</fullName>
    </submittedName>
</protein>
<name>A0A1J4U3D5_9BACT</name>
<feature type="transmembrane region" description="Helical" evidence="1">
    <location>
        <begin position="108"/>
        <end position="126"/>
    </location>
</feature>
<keyword evidence="1" id="KW-0812">Transmembrane</keyword>
<feature type="transmembrane region" description="Helical" evidence="1">
    <location>
        <begin position="31"/>
        <end position="54"/>
    </location>
</feature>
<dbReference type="AlphaFoldDB" id="A0A1J4U3D5"/>
<organism evidence="2 3">
    <name type="scientific">Candidatus Magasanikbacteria bacterium CG1_02_32_51</name>
    <dbReference type="NCBI Taxonomy" id="1805238"/>
    <lineage>
        <taxon>Bacteria</taxon>
        <taxon>Candidatus Magasanikiibacteriota</taxon>
    </lineage>
</organism>
<evidence type="ECO:0000313" key="2">
    <source>
        <dbReference type="EMBL" id="OIO18440.1"/>
    </source>
</evidence>
<accession>A0A1J4U3D5</accession>
<feature type="transmembrane region" description="Helical" evidence="1">
    <location>
        <begin position="158"/>
        <end position="176"/>
    </location>
</feature>
<dbReference type="EMBL" id="MNVC01000044">
    <property type="protein sequence ID" value="OIO18440.1"/>
    <property type="molecule type" value="Genomic_DNA"/>
</dbReference>
<proteinExistence type="predicted"/>
<dbReference type="STRING" id="1805238.AUJ23_03650"/>
<gene>
    <name evidence="2" type="ORF">AUJ23_03650</name>
</gene>
<dbReference type="Proteomes" id="UP000181941">
    <property type="component" value="Unassembled WGS sequence"/>
</dbReference>
<feature type="transmembrane region" description="Helical" evidence="1">
    <location>
        <begin position="74"/>
        <end position="96"/>
    </location>
</feature>
<keyword evidence="1" id="KW-1133">Transmembrane helix</keyword>
<evidence type="ECO:0000313" key="3">
    <source>
        <dbReference type="Proteomes" id="UP000181941"/>
    </source>
</evidence>
<keyword evidence="1" id="KW-0472">Membrane</keyword>
<comment type="caution">
    <text evidence="2">The sequence shown here is derived from an EMBL/GenBank/DDBJ whole genome shotgun (WGS) entry which is preliminary data.</text>
</comment>
<evidence type="ECO:0000256" key="1">
    <source>
        <dbReference type="SAM" id="Phobius"/>
    </source>
</evidence>
<reference evidence="2 3" key="1">
    <citation type="journal article" date="2016" name="Environ. Microbiol.">
        <title>Genomic resolution of a cold subsurface aquifer community provides metabolic insights for novel microbes adapted to high CO concentrations.</title>
        <authorList>
            <person name="Probst A.J."/>
            <person name="Castelle C.J."/>
            <person name="Singh A."/>
            <person name="Brown C.T."/>
            <person name="Anantharaman K."/>
            <person name="Sharon I."/>
            <person name="Hug L.A."/>
            <person name="Burstein D."/>
            <person name="Emerson J.B."/>
            <person name="Thomas B.C."/>
            <person name="Banfield J.F."/>
        </authorList>
    </citation>
    <scope>NUCLEOTIDE SEQUENCE [LARGE SCALE GENOMIC DNA]</scope>
    <source>
        <strain evidence="2">CG1_02_32_51</strain>
    </source>
</reference>
<sequence length="644" mass="73567">MEEENNEQTTVIAKEEEKEEIKKLPEKKRKFFLHSALMPLIFWIVFGGLFYFFAYDLTTINYKDITNEQITKIFSKYSIFTGLALGFISMLGGYIIYFISKKTKLTKFTITFPIIALLMTLPWYFFARQLVYFENKYTDIARGLIYYIGIPLLSTTKFLFWLLAIWLLIELVYIVLKKNLTKKATLMTVVIIAPLFLTGCVSNINEWACSFFDNPDHCLQNAAIQDANSGTCEKIEGINFKSAGSNPPQDKCYLRIAENTGDLDACNKIEGGPYSYTKEECILNTATKFKNPSGCLMLVGNDKANCISKVGPYIYPGNIIDLDDQIDLLKKELANSPDKDLQKQLDGLEKNRNDALAVISDKNKKEYESMSDPMNKQTSLDFYTGKIDEKTKESLVALNDSLRSKGEKLTDKEYETLSKMLAYKNDPKNDIENMDDTEILKLRWNEKMGNAVDKLKFWNSNPTKTEKKYDESLLFYERMLERQEAIDKGMSQQQQDFDRNAGAVKDYIKDKVYDAVLDEAKKAAFDELVDLVDSPASEPVTAVLGEAIDTVKKEAKSAEFRGLVRAYDMGMEEELAKAGGDVDKAHATVTANLQKDPYMYEDKNTFAKYGNVLENKDCDGTNPHCINKDIFWKAMKKSYKYQQK</sequence>